<comment type="caution">
    <text evidence="4">The sequence shown here is derived from an EMBL/GenBank/DDBJ whole genome shotgun (WGS) entry which is preliminary data.</text>
</comment>
<organism evidence="4 5">
    <name type="scientific">Arthrobacter terrae</name>
    <dbReference type="NCBI Taxonomy" id="2935737"/>
    <lineage>
        <taxon>Bacteria</taxon>
        <taxon>Bacillati</taxon>
        <taxon>Actinomycetota</taxon>
        <taxon>Actinomycetes</taxon>
        <taxon>Micrococcales</taxon>
        <taxon>Micrococcaceae</taxon>
        <taxon>Arthrobacter</taxon>
    </lineage>
</organism>
<feature type="region of interest" description="Disordered" evidence="1">
    <location>
        <begin position="1"/>
        <end position="32"/>
    </location>
</feature>
<dbReference type="Pfam" id="PF14016">
    <property type="entry name" value="DUF4232"/>
    <property type="match status" value="1"/>
</dbReference>
<feature type="compositionally biased region" description="Polar residues" evidence="1">
    <location>
        <begin position="84"/>
        <end position="96"/>
    </location>
</feature>
<dbReference type="Proteomes" id="UP000655366">
    <property type="component" value="Unassembled WGS sequence"/>
</dbReference>
<dbReference type="InterPro" id="IPR025326">
    <property type="entry name" value="DUF4232"/>
</dbReference>
<protein>
    <recommendedName>
        <fullName evidence="3">DUF4232 domain-containing protein</fullName>
    </recommendedName>
</protein>
<keyword evidence="5" id="KW-1185">Reference proteome</keyword>
<dbReference type="EMBL" id="JADNYM010000012">
    <property type="protein sequence ID" value="MBG0739898.1"/>
    <property type="molecule type" value="Genomic_DNA"/>
</dbReference>
<feature type="region of interest" description="Disordered" evidence="1">
    <location>
        <begin position="68"/>
        <end position="120"/>
    </location>
</feature>
<keyword evidence="2" id="KW-0472">Membrane</keyword>
<sequence>MVGKGNGRDDNRHGSGTGRTSPGRNSPGRPSPRVIFRRRRAAVAAALLVLIVIVVAALAVVSFLRPRTDHSGSAASSSGAGASVSPQATASSTAGPETTAPDATESARATSTVPAGSASPTPTAVAACAVDAVTVTAGTDAVVYTAGQNPVLTLKVTNRSKSPCTVNVGTNQMEFLISSGDDRVFSSKDCQEDGADLFKTIAPGASESANFPWTRVRSSAGCAAVTATPGAGGAYYSLTATLGPWTSPKVSFELQ</sequence>
<accession>A0A931CU56</accession>
<feature type="compositionally biased region" description="Low complexity" evidence="1">
    <location>
        <begin position="109"/>
        <end position="120"/>
    </location>
</feature>
<proteinExistence type="predicted"/>
<feature type="compositionally biased region" description="Basic and acidic residues" evidence="1">
    <location>
        <begin position="1"/>
        <end position="13"/>
    </location>
</feature>
<name>A0A931CU56_9MICC</name>
<evidence type="ECO:0000256" key="2">
    <source>
        <dbReference type="SAM" id="Phobius"/>
    </source>
</evidence>
<dbReference type="AlphaFoldDB" id="A0A931CU56"/>
<evidence type="ECO:0000313" key="4">
    <source>
        <dbReference type="EMBL" id="MBG0739898.1"/>
    </source>
</evidence>
<feature type="transmembrane region" description="Helical" evidence="2">
    <location>
        <begin position="41"/>
        <end position="64"/>
    </location>
</feature>
<keyword evidence="2" id="KW-0812">Transmembrane</keyword>
<gene>
    <name evidence="4" type="ORF">IV500_10920</name>
</gene>
<evidence type="ECO:0000256" key="1">
    <source>
        <dbReference type="SAM" id="MobiDB-lite"/>
    </source>
</evidence>
<feature type="compositionally biased region" description="Low complexity" evidence="1">
    <location>
        <begin position="18"/>
        <end position="32"/>
    </location>
</feature>
<evidence type="ECO:0000259" key="3">
    <source>
        <dbReference type="Pfam" id="PF14016"/>
    </source>
</evidence>
<feature type="compositionally biased region" description="Low complexity" evidence="1">
    <location>
        <begin position="71"/>
        <end position="83"/>
    </location>
</feature>
<keyword evidence="2" id="KW-1133">Transmembrane helix</keyword>
<evidence type="ECO:0000313" key="5">
    <source>
        <dbReference type="Proteomes" id="UP000655366"/>
    </source>
</evidence>
<reference evidence="4 5" key="1">
    <citation type="submission" date="2020-11" db="EMBL/GenBank/DDBJ databases">
        <title>Arthrobacter antarcticus sp. nov., isolated from Antarctic Soil.</title>
        <authorList>
            <person name="Li J."/>
        </authorList>
    </citation>
    <scope>NUCLEOTIDE SEQUENCE [LARGE SCALE GENOMIC DNA]</scope>
    <source>
        <strain evidence="4 5">Z1-20</strain>
    </source>
</reference>
<feature type="domain" description="DUF4232" evidence="3">
    <location>
        <begin position="128"/>
        <end position="238"/>
    </location>
</feature>
<dbReference type="RefSeq" id="WP_196396835.1">
    <property type="nucleotide sequence ID" value="NZ_JADNYM010000012.1"/>
</dbReference>